<dbReference type="Gene3D" id="3.60.15.10">
    <property type="entry name" value="Ribonuclease Z/Hydroxyacylglutathione hydrolase-like"/>
    <property type="match status" value="1"/>
</dbReference>
<accession>A0ABV9Z389</accession>
<dbReference type="CDD" id="cd07723">
    <property type="entry name" value="hydroxyacylglutathione_hydrolase_MBL-fold"/>
    <property type="match status" value="1"/>
</dbReference>
<dbReference type="EMBL" id="JBHSJF010000006">
    <property type="protein sequence ID" value="MFC5068601.1"/>
    <property type="molecule type" value="Genomic_DNA"/>
</dbReference>
<reference evidence="10" key="1">
    <citation type="journal article" date="2019" name="Int. J. Syst. Evol. Microbiol.">
        <title>The Global Catalogue of Microorganisms (GCM) 10K type strain sequencing project: providing services to taxonomists for standard genome sequencing and annotation.</title>
        <authorList>
            <consortium name="The Broad Institute Genomics Platform"/>
            <consortium name="The Broad Institute Genome Sequencing Center for Infectious Disease"/>
            <person name="Wu L."/>
            <person name="Ma J."/>
        </authorList>
    </citation>
    <scope>NUCLEOTIDE SEQUENCE [LARGE SCALE GENOMIC DNA]</scope>
    <source>
        <strain evidence="10">CGMCC 1.16444</strain>
    </source>
</reference>
<feature type="binding site" evidence="7">
    <location>
        <position position="57"/>
    </location>
    <ligand>
        <name>Zn(2+)</name>
        <dbReference type="ChEBI" id="CHEBI:29105"/>
        <label>2</label>
    </ligand>
</feature>
<keyword evidence="6 7" id="KW-0862">Zinc</keyword>
<evidence type="ECO:0000256" key="6">
    <source>
        <dbReference type="ARBA" id="ARBA00022833"/>
    </source>
</evidence>
<dbReference type="InterPro" id="IPR032282">
    <property type="entry name" value="HAGH_C"/>
</dbReference>
<comment type="catalytic activity">
    <reaction evidence="1 7">
        <text>an S-(2-hydroxyacyl)glutathione + H2O = a 2-hydroxy carboxylate + glutathione + H(+)</text>
        <dbReference type="Rhea" id="RHEA:21864"/>
        <dbReference type="ChEBI" id="CHEBI:15377"/>
        <dbReference type="ChEBI" id="CHEBI:15378"/>
        <dbReference type="ChEBI" id="CHEBI:57925"/>
        <dbReference type="ChEBI" id="CHEBI:58896"/>
        <dbReference type="ChEBI" id="CHEBI:71261"/>
        <dbReference type="EC" id="3.1.2.6"/>
    </reaction>
</comment>
<feature type="binding site" evidence="7">
    <location>
        <position position="168"/>
    </location>
    <ligand>
        <name>Zn(2+)</name>
        <dbReference type="ChEBI" id="CHEBI:29105"/>
        <label>2</label>
    </ligand>
</feature>
<feature type="domain" description="Metallo-beta-lactamase" evidence="8">
    <location>
        <begin position="12"/>
        <end position="168"/>
    </location>
</feature>
<comment type="similarity">
    <text evidence="3 7">Belongs to the metallo-beta-lactamase superfamily. Glyoxalase II family.</text>
</comment>
<dbReference type="InterPro" id="IPR017782">
    <property type="entry name" value="Hydroxyacylglutathione_Hdrlase"/>
</dbReference>
<evidence type="ECO:0000256" key="7">
    <source>
        <dbReference type="HAMAP-Rule" id="MF_01374"/>
    </source>
</evidence>
<evidence type="ECO:0000313" key="9">
    <source>
        <dbReference type="EMBL" id="MFC5068601.1"/>
    </source>
</evidence>
<evidence type="ECO:0000256" key="1">
    <source>
        <dbReference type="ARBA" id="ARBA00001623"/>
    </source>
</evidence>
<keyword evidence="5 7" id="KW-0378">Hydrolase</keyword>
<evidence type="ECO:0000259" key="8">
    <source>
        <dbReference type="SMART" id="SM00849"/>
    </source>
</evidence>
<proteinExistence type="inferred from homology"/>
<dbReference type="SMART" id="SM00849">
    <property type="entry name" value="Lactamase_B"/>
    <property type="match status" value="1"/>
</dbReference>
<dbReference type="GO" id="GO:0004416">
    <property type="term" value="F:hydroxyacylglutathione hydrolase activity"/>
    <property type="evidence" value="ECO:0007669"/>
    <property type="project" value="UniProtKB-EC"/>
</dbReference>
<dbReference type="InterPro" id="IPR035680">
    <property type="entry name" value="Clx_II_MBL"/>
</dbReference>
<comment type="cofactor">
    <cofactor evidence="7">
        <name>Zn(2+)</name>
        <dbReference type="ChEBI" id="CHEBI:29105"/>
    </cofactor>
    <text evidence="7">Binds 2 Zn(2+) ions per subunit.</text>
</comment>
<sequence>MPDIRLVPCLADNYAVIVREGDTVMLVDAPEAGPIREQLKADGWRLTHILITHKHDDHIAGIPELAAEYSPIIVGPEAEQDKIPGLTRTVREGDKVEVGPMVADVYETPGHTSGHVSFHFPKEKLLFSGDTLFALGCGRLFEGSPAQMWHSLSKLRALPDDTSVYCGHEYTLSNARFAITVDPHNKALQERAADIARARDAGQPTIPFQLGLDKATSPFLRADDPAVATGVGTPGASPETVFAEVRERKNNF</sequence>
<keyword evidence="10" id="KW-1185">Reference proteome</keyword>
<evidence type="ECO:0000256" key="3">
    <source>
        <dbReference type="ARBA" id="ARBA00006759"/>
    </source>
</evidence>
<feature type="binding site" evidence="7">
    <location>
        <position position="130"/>
    </location>
    <ligand>
        <name>Zn(2+)</name>
        <dbReference type="ChEBI" id="CHEBI:29105"/>
        <label>1</label>
    </ligand>
</feature>
<evidence type="ECO:0000313" key="10">
    <source>
        <dbReference type="Proteomes" id="UP001595796"/>
    </source>
</evidence>
<evidence type="ECO:0000256" key="4">
    <source>
        <dbReference type="ARBA" id="ARBA00022723"/>
    </source>
</evidence>
<comment type="function">
    <text evidence="7">Thiolesterase that catalyzes the hydrolysis of S-D-lactoyl-glutathione to form glutathione and D-lactic acid.</text>
</comment>
<dbReference type="PIRSF" id="PIRSF005457">
    <property type="entry name" value="Glx"/>
    <property type="match status" value="1"/>
</dbReference>
<comment type="caution">
    <text evidence="9">The sequence shown here is derived from an EMBL/GenBank/DDBJ whole genome shotgun (WGS) entry which is preliminary data.</text>
</comment>
<dbReference type="InterPro" id="IPR001279">
    <property type="entry name" value="Metallo-B-lactamas"/>
</dbReference>
<dbReference type="Pfam" id="PF00753">
    <property type="entry name" value="Lactamase_B"/>
    <property type="match status" value="1"/>
</dbReference>
<evidence type="ECO:0000256" key="2">
    <source>
        <dbReference type="ARBA" id="ARBA00004963"/>
    </source>
</evidence>
<dbReference type="InterPro" id="IPR050110">
    <property type="entry name" value="Glyoxalase_II_hydrolase"/>
</dbReference>
<feature type="binding site" evidence="7">
    <location>
        <position position="58"/>
    </location>
    <ligand>
        <name>Zn(2+)</name>
        <dbReference type="ChEBI" id="CHEBI:29105"/>
        <label>2</label>
    </ligand>
</feature>
<dbReference type="Pfam" id="PF16123">
    <property type="entry name" value="HAGH_C"/>
    <property type="match status" value="1"/>
</dbReference>
<keyword evidence="4 7" id="KW-0479">Metal-binding</keyword>
<organism evidence="9 10">
    <name type="scientific">Flaviflagellibacter deserti</name>
    <dbReference type="NCBI Taxonomy" id="2267266"/>
    <lineage>
        <taxon>Bacteria</taxon>
        <taxon>Pseudomonadati</taxon>
        <taxon>Pseudomonadota</taxon>
        <taxon>Alphaproteobacteria</taxon>
        <taxon>Hyphomicrobiales</taxon>
        <taxon>Flaviflagellibacter</taxon>
    </lineage>
</organism>
<comment type="pathway">
    <text evidence="2 7">Secondary metabolite metabolism; methylglyoxal degradation; (R)-lactate from methylglyoxal: step 2/2.</text>
</comment>
<dbReference type="EC" id="3.1.2.6" evidence="7"/>
<gene>
    <name evidence="7 9" type="primary">gloB</name>
    <name evidence="9" type="ORF">ACFPFW_11325</name>
</gene>
<dbReference type="PANTHER" id="PTHR43705">
    <property type="entry name" value="HYDROXYACYLGLUTATHIONE HYDROLASE"/>
    <property type="match status" value="1"/>
</dbReference>
<name>A0ABV9Z389_9HYPH</name>
<dbReference type="RefSeq" id="WP_114957911.1">
    <property type="nucleotide sequence ID" value="NZ_JBHSJF010000006.1"/>
</dbReference>
<evidence type="ECO:0000256" key="5">
    <source>
        <dbReference type="ARBA" id="ARBA00022801"/>
    </source>
</evidence>
<dbReference type="SUPFAM" id="SSF56281">
    <property type="entry name" value="Metallo-hydrolase/oxidoreductase"/>
    <property type="match status" value="1"/>
</dbReference>
<dbReference type="PANTHER" id="PTHR43705:SF1">
    <property type="entry name" value="HYDROXYACYLGLUTATHIONE HYDROLASE GLOB"/>
    <property type="match status" value="1"/>
</dbReference>
<dbReference type="Proteomes" id="UP001595796">
    <property type="component" value="Unassembled WGS sequence"/>
</dbReference>
<feature type="binding site" evidence="7">
    <location>
        <position position="55"/>
    </location>
    <ligand>
        <name>Zn(2+)</name>
        <dbReference type="ChEBI" id="CHEBI:29105"/>
        <label>1</label>
    </ligand>
</feature>
<dbReference type="NCBIfam" id="TIGR03413">
    <property type="entry name" value="GSH_gloB"/>
    <property type="match status" value="1"/>
</dbReference>
<protein>
    <recommendedName>
        <fullName evidence="7">Hydroxyacylglutathione hydrolase</fullName>
        <ecNumber evidence="7">3.1.2.6</ecNumber>
    </recommendedName>
    <alternativeName>
        <fullName evidence="7">Glyoxalase II</fullName>
        <shortName evidence="7">Glx II</shortName>
    </alternativeName>
</protein>
<dbReference type="InterPro" id="IPR036866">
    <property type="entry name" value="RibonucZ/Hydroxyglut_hydro"/>
</dbReference>
<feature type="binding site" evidence="7">
    <location>
        <position position="130"/>
    </location>
    <ligand>
        <name>Zn(2+)</name>
        <dbReference type="ChEBI" id="CHEBI:29105"/>
        <label>2</label>
    </ligand>
</feature>
<dbReference type="HAMAP" id="MF_01374">
    <property type="entry name" value="Glyoxalase_2"/>
    <property type="match status" value="1"/>
</dbReference>
<feature type="binding site" evidence="7">
    <location>
        <position position="111"/>
    </location>
    <ligand>
        <name>Zn(2+)</name>
        <dbReference type="ChEBI" id="CHEBI:29105"/>
        <label>1</label>
    </ligand>
</feature>
<feature type="binding site" evidence="7">
    <location>
        <position position="53"/>
    </location>
    <ligand>
        <name>Zn(2+)</name>
        <dbReference type="ChEBI" id="CHEBI:29105"/>
        <label>1</label>
    </ligand>
</feature>
<comment type="subunit">
    <text evidence="7">Monomer.</text>
</comment>